<dbReference type="AlphaFoldDB" id="A0A9P4J3A4"/>
<organism evidence="2 3">
    <name type="scientific">Myriangium duriaei CBS 260.36</name>
    <dbReference type="NCBI Taxonomy" id="1168546"/>
    <lineage>
        <taxon>Eukaryota</taxon>
        <taxon>Fungi</taxon>
        <taxon>Dikarya</taxon>
        <taxon>Ascomycota</taxon>
        <taxon>Pezizomycotina</taxon>
        <taxon>Dothideomycetes</taxon>
        <taxon>Dothideomycetidae</taxon>
        <taxon>Myriangiales</taxon>
        <taxon>Myriangiaceae</taxon>
        <taxon>Myriangium</taxon>
    </lineage>
</organism>
<sequence>MEGYNPPESLSDIRSAADGQHHEMGPVFRNLASTELKEYFTLSSSTQSREGHTHAGKRHARAQHLQRRLVESYNPLEHYLKVDEGEHQKLHIPMQFVQEDWQTQCKTYTRDMKAAREHRNRSGKSMTGHEIRFLEVACQTDSHCQVYDVEMNRDGSSQRFAHFRPPEDQSFIEPLNGAAPSSNRHSVLVLFTGQDQRFKAVADKVALLRTDPELARFHIYAPITRIVPPTVSGHIPDDIYASDAEEHLVYLFKHHIPAGSLVLGYAISYGGLTMALSLLHLASCHEQFHHVFDGIILHSVPSDCQPIMNLFTNFPYWGRYLPNMVQRWGMKKFTGMHMTVSECEGHIADKATEEWRNVINPFKAFFAATADDPTPLPMLSIVDTEDKVVVHKDRLDLFGLAQTQKQKDNMMAVLGRASHTQSTYFKESLDFQRLFMVTYMDDPRPERIPVHLSGNISSRTHAVVEFPDRPQSRGLWSSLMRS</sequence>
<feature type="region of interest" description="Disordered" evidence="1">
    <location>
        <begin position="1"/>
        <end position="22"/>
    </location>
</feature>
<keyword evidence="3" id="KW-1185">Reference proteome</keyword>
<protein>
    <submittedName>
        <fullName evidence="2">Uncharacterized protein</fullName>
    </submittedName>
</protein>
<feature type="compositionally biased region" description="Basic residues" evidence="1">
    <location>
        <begin position="54"/>
        <end position="64"/>
    </location>
</feature>
<dbReference type="Proteomes" id="UP000799439">
    <property type="component" value="Unassembled WGS sequence"/>
</dbReference>
<reference evidence="2" key="1">
    <citation type="journal article" date="2020" name="Stud. Mycol.">
        <title>101 Dothideomycetes genomes: a test case for predicting lifestyles and emergence of pathogens.</title>
        <authorList>
            <person name="Haridas S."/>
            <person name="Albert R."/>
            <person name="Binder M."/>
            <person name="Bloem J."/>
            <person name="Labutti K."/>
            <person name="Salamov A."/>
            <person name="Andreopoulos B."/>
            <person name="Baker S."/>
            <person name="Barry K."/>
            <person name="Bills G."/>
            <person name="Bluhm B."/>
            <person name="Cannon C."/>
            <person name="Castanera R."/>
            <person name="Culley D."/>
            <person name="Daum C."/>
            <person name="Ezra D."/>
            <person name="Gonzalez J."/>
            <person name="Henrissat B."/>
            <person name="Kuo A."/>
            <person name="Liang C."/>
            <person name="Lipzen A."/>
            <person name="Lutzoni F."/>
            <person name="Magnuson J."/>
            <person name="Mondo S."/>
            <person name="Nolan M."/>
            <person name="Ohm R."/>
            <person name="Pangilinan J."/>
            <person name="Park H.-J."/>
            <person name="Ramirez L."/>
            <person name="Alfaro M."/>
            <person name="Sun H."/>
            <person name="Tritt A."/>
            <person name="Yoshinaga Y."/>
            <person name="Zwiers L.-H."/>
            <person name="Turgeon B."/>
            <person name="Goodwin S."/>
            <person name="Spatafora J."/>
            <person name="Crous P."/>
            <person name="Grigoriev I."/>
        </authorList>
    </citation>
    <scope>NUCLEOTIDE SEQUENCE</scope>
    <source>
        <strain evidence="2">CBS 260.36</strain>
    </source>
</reference>
<accession>A0A9P4J3A4</accession>
<dbReference type="EMBL" id="ML996084">
    <property type="protein sequence ID" value="KAF2153969.1"/>
    <property type="molecule type" value="Genomic_DNA"/>
</dbReference>
<name>A0A9P4J3A4_9PEZI</name>
<evidence type="ECO:0000313" key="3">
    <source>
        <dbReference type="Proteomes" id="UP000799439"/>
    </source>
</evidence>
<evidence type="ECO:0000256" key="1">
    <source>
        <dbReference type="SAM" id="MobiDB-lite"/>
    </source>
</evidence>
<comment type="caution">
    <text evidence="2">The sequence shown here is derived from an EMBL/GenBank/DDBJ whole genome shotgun (WGS) entry which is preliminary data.</text>
</comment>
<evidence type="ECO:0000313" key="2">
    <source>
        <dbReference type="EMBL" id="KAF2153969.1"/>
    </source>
</evidence>
<proteinExistence type="predicted"/>
<feature type="region of interest" description="Disordered" evidence="1">
    <location>
        <begin position="42"/>
        <end position="64"/>
    </location>
</feature>
<gene>
    <name evidence="2" type="ORF">K461DRAFT_292660</name>
</gene>